<gene>
    <name evidence="1" type="ORF">LCGC14_0897580</name>
</gene>
<dbReference type="AlphaFoldDB" id="A0A0F9PI78"/>
<evidence type="ECO:0000313" key="1">
    <source>
        <dbReference type="EMBL" id="KKN24192.1"/>
    </source>
</evidence>
<dbReference type="EMBL" id="LAZR01002903">
    <property type="protein sequence ID" value="KKN24192.1"/>
    <property type="molecule type" value="Genomic_DNA"/>
</dbReference>
<proteinExistence type="predicted"/>
<sequence length="272" mass="31543">MILDPRESVWERMSVRSRVKLVTELGLSGQLGSKAWIFMLEQDKVVIGPALKTPKRKVRHYLMWVGSKYYPTMRHYAAEATALGVCKRVGKALVSVTPGQSLLFLAHDEGNIEDAAIFGYCTLMGQAEATEEQLENEHERAREQRLKLGGIYLLSQRNEFMALDPLRRFSSFFEPVARFQGAMRVYIDTVKDILYTEDPDDLQEWPEEEEDPRVVHRQWSERTDEALLEAVTGRGRRTMKAVFARFARETGHSKTKIRQMWRELEARMEEED</sequence>
<comment type="caution">
    <text evidence="1">The sequence shown here is derived from an EMBL/GenBank/DDBJ whole genome shotgun (WGS) entry which is preliminary data.</text>
</comment>
<organism evidence="1">
    <name type="scientific">marine sediment metagenome</name>
    <dbReference type="NCBI Taxonomy" id="412755"/>
    <lineage>
        <taxon>unclassified sequences</taxon>
        <taxon>metagenomes</taxon>
        <taxon>ecological metagenomes</taxon>
    </lineage>
</organism>
<reference evidence="1" key="1">
    <citation type="journal article" date="2015" name="Nature">
        <title>Complex archaea that bridge the gap between prokaryotes and eukaryotes.</title>
        <authorList>
            <person name="Spang A."/>
            <person name="Saw J.H."/>
            <person name="Jorgensen S.L."/>
            <person name="Zaremba-Niedzwiedzka K."/>
            <person name="Martijn J."/>
            <person name="Lind A.E."/>
            <person name="van Eijk R."/>
            <person name="Schleper C."/>
            <person name="Guy L."/>
            <person name="Ettema T.J."/>
        </authorList>
    </citation>
    <scope>NUCLEOTIDE SEQUENCE</scope>
</reference>
<name>A0A0F9PI78_9ZZZZ</name>
<accession>A0A0F9PI78</accession>
<protein>
    <submittedName>
        <fullName evidence="1">Uncharacterized protein</fullName>
    </submittedName>
</protein>